<accession>R7UPU4</accession>
<sequence length="122" mass="13456">MAQKEELERLRRDEESLSEEERSMEEESGSGSGSGSDEIGSGDDNEDEGSGSGNWHWGPRDTFVDDPPVDPIARNKRLVENSDWLNLERSAPRSSLMTDVLEAIVLVDASYIGAQSCYDNSC</sequence>
<reference evidence="2 4" key="2">
    <citation type="journal article" date="2013" name="Nature">
        <title>Insights into bilaterian evolution from three spiralian genomes.</title>
        <authorList>
            <person name="Simakov O."/>
            <person name="Marletaz F."/>
            <person name="Cho S.J."/>
            <person name="Edsinger-Gonzales E."/>
            <person name="Havlak P."/>
            <person name="Hellsten U."/>
            <person name="Kuo D.H."/>
            <person name="Larsson T."/>
            <person name="Lv J."/>
            <person name="Arendt D."/>
            <person name="Savage R."/>
            <person name="Osoegawa K."/>
            <person name="de Jong P."/>
            <person name="Grimwood J."/>
            <person name="Chapman J.A."/>
            <person name="Shapiro H."/>
            <person name="Aerts A."/>
            <person name="Otillar R.P."/>
            <person name="Terry A.Y."/>
            <person name="Boore J.L."/>
            <person name="Grigoriev I.V."/>
            <person name="Lindberg D.R."/>
            <person name="Seaver E.C."/>
            <person name="Weisblat D.A."/>
            <person name="Putnam N.H."/>
            <person name="Rokhsar D.S."/>
        </authorList>
    </citation>
    <scope>NUCLEOTIDE SEQUENCE</scope>
    <source>
        <strain evidence="2 4">I ESC-2004</strain>
    </source>
</reference>
<dbReference type="Proteomes" id="UP000014760">
    <property type="component" value="Unassembled WGS sequence"/>
</dbReference>
<feature type="compositionally biased region" description="Basic and acidic residues" evidence="1">
    <location>
        <begin position="1"/>
        <end position="21"/>
    </location>
</feature>
<evidence type="ECO:0000313" key="2">
    <source>
        <dbReference type="EMBL" id="ELU05967.1"/>
    </source>
</evidence>
<evidence type="ECO:0000313" key="4">
    <source>
        <dbReference type="Proteomes" id="UP000014760"/>
    </source>
</evidence>
<gene>
    <name evidence="2" type="ORF">CAPTEDRAFT_220661</name>
</gene>
<dbReference type="HOGENOM" id="CLU_2028876_0_0_1"/>
<reference evidence="4" key="1">
    <citation type="submission" date="2012-12" db="EMBL/GenBank/DDBJ databases">
        <authorList>
            <person name="Hellsten U."/>
            <person name="Grimwood J."/>
            <person name="Chapman J.A."/>
            <person name="Shapiro H."/>
            <person name="Aerts A."/>
            <person name="Otillar R.P."/>
            <person name="Terry A.Y."/>
            <person name="Boore J.L."/>
            <person name="Simakov O."/>
            <person name="Marletaz F."/>
            <person name="Cho S.-J."/>
            <person name="Edsinger-Gonzales E."/>
            <person name="Havlak P."/>
            <person name="Kuo D.-H."/>
            <person name="Larsson T."/>
            <person name="Lv J."/>
            <person name="Arendt D."/>
            <person name="Savage R."/>
            <person name="Osoegawa K."/>
            <person name="de Jong P."/>
            <person name="Lindberg D.R."/>
            <person name="Seaver E.C."/>
            <person name="Weisblat D.A."/>
            <person name="Putnam N.H."/>
            <person name="Grigoriev I.V."/>
            <person name="Rokhsar D.S."/>
        </authorList>
    </citation>
    <scope>NUCLEOTIDE SEQUENCE</scope>
    <source>
        <strain evidence="4">I ESC-2004</strain>
    </source>
</reference>
<evidence type="ECO:0000313" key="3">
    <source>
        <dbReference type="EnsemblMetazoa" id="CapteP220661"/>
    </source>
</evidence>
<dbReference type="AlphaFoldDB" id="R7UPU4"/>
<feature type="compositionally biased region" description="Acidic residues" evidence="1">
    <location>
        <begin position="40"/>
        <end position="49"/>
    </location>
</feature>
<protein>
    <submittedName>
        <fullName evidence="2 3">Uncharacterized protein</fullName>
    </submittedName>
</protein>
<feature type="region of interest" description="Disordered" evidence="1">
    <location>
        <begin position="1"/>
        <end position="69"/>
    </location>
</feature>
<evidence type="ECO:0000256" key="1">
    <source>
        <dbReference type="SAM" id="MobiDB-lite"/>
    </source>
</evidence>
<dbReference type="EMBL" id="AMQN01023105">
    <property type="status" value="NOT_ANNOTATED_CDS"/>
    <property type="molecule type" value="Genomic_DNA"/>
</dbReference>
<organism evidence="2">
    <name type="scientific">Capitella teleta</name>
    <name type="common">Polychaete worm</name>
    <dbReference type="NCBI Taxonomy" id="283909"/>
    <lineage>
        <taxon>Eukaryota</taxon>
        <taxon>Metazoa</taxon>
        <taxon>Spiralia</taxon>
        <taxon>Lophotrochozoa</taxon>
        <taxon>Annelida</taxon>
        <taxon>Polychaeta</taxon>
        <taxon>Sedentaria</taxon>
        <taxon>Scolecida</taxon>
        <taxon>Capitellidae</taxon>
        <taxon>Capitella</taxon>
    </lineage>
</organism>
<keyword evidence="4" id="KW-1185">Reference proteome</keyword>
<name>R7UPU4_CAPTE</name>
<dbReference type="EnsemblMetazoa" id="CapteT220661">
    <property type="protein sequence ID" value="CapteP220661"/>
    <property type="gene ID" value="CapteG220661"/>
</dbReference>
<dbReference type="EMBL" id="KB301054">
    <property type="protein sequence ID" value="ELU05967.1"/>
    <property type="molecule type" value="Genomic_DNA"/>
</dbReference>
<reference evidence="3" key="3">
    <citation type="submission" date="2015-06" db="UniProtKB">
        <authorList>
            <consortium name="EnsemblMetazoa"/>
        </authorList>
    </citation>
    <scope>IDENTIFICATION</scope>
</reference>
<proteinExistence type="predicted"/>